<dbReference type="PANTHER" id="PTHR10662">
    <property type="entry name" value="NUCLEAR RNA EXPORT FACTOR"/>
    <property type="match status" value="1"/>
</dbReference>
<dbReference type="PANTHER" id="PTHR10662:SF22">
    <property type="entry name" value="NUCLEAR RNA EXPORT FACTOR 1"/>
    <property type="match status" value="1"/>
</dbReference>
<accession>A0A224XMA4</accession>
<dbReference type="InterPro" id="IPR005637">
    <property type="entry name" value="TAP_C_dom"/>
</dbReference>
<organism evidence="7">
    <name type="scientific">Panstrongylus lignarius</name>
    <dbReference type="NCBI Taxonomy" id="156445"/>
    <lineage>
        <taxon>Eukaryota</taxon>
        <taxon>Metazoa</taxon>
        <taxon>Ecdysozoa</taxon>
        <taxon>Arthropoda</taxon>
        <taxon>Hexapoda</taxon>
        <taxon>Insecta</taxon>
        <taxon>Pterygota</taxon>
        <taxon>Neoptera</taxon>
        <taxon>Paraneoptera</taxon>
        <taxon>Hemiptera</taxon>
        <taxon>Heteroptera</taxon>
        <taxon>Panheteroptera</taxon>
        <taxon>Cimicomorpha</taxon>
        <taxon>Reduviidae</taxon>
        <taxon>Triatominae</taxon>
        <taxon>Panstrongylus</taxon>
    </lineage>
</organism>
<dbReference type="InterPro" id="IPR002075">
    <property type="entry name" value="NTF2_dom"/>
</dbReference>
<dbReference type="Gene3D" id="1.10.8.10">
    <property type="entry name" value="DNA helicase RuvA subunit, C-terminal domain"/>
    <property type="match status" value="1"/>
</dbReference>
<evidence type="ECO:0000256" key="3">
    <source>
        <dbReference type="ARBA" id="ARBA00022737"/>
    </source>
</evidence>
<dbReference type="GO" id="GO:0016973">
    <property type="term" value="P:poly(A)+ mRNA export from nucleus"/>
    <property type="evidence" value="ECO:0007669"/>
    <property type="project" value="TreeGrafter"/>
</dbReference>
<dbReference type="AlphaFoldDB" id="A0A224XMA4"/>
<name>A0A224XMA4_9HEMI</name>
<evidence type="ECO:0000259" key="6">
    <source>
        <dbReference type="PROSITE" id="PS51281"/>
    </source>
</evidence>
<dbReference type="GO" id="GO:0003723">
    <property type="term" value="F:RNA binding"/>
    <property type="evidence" value="ECO:0007669"/>
    <property type="project" value="TreeGrafter"/>
</dbReference>
<keyword evidence="3" id="KW-0677">Repeat</keyword>
<evidence type="ECO:0000256" key="4">
    <source>
        <dbReference type="ARBA" id="ARBA00023242"/>
    </source>
</evidence>
<protein>
    <submittedName>
        <fullName evidence="7">Putative mrna export factor tap/mex67</fullName>
    </submittedName>
</protein>
<dbReference type="InterPro" id="IPR032710">
    <property type="entry name" value="NTF2-like_dom_sf"/>
</dbReference>
<evidence type="ECO:0000259" key="5">
    <source>
        <dbReference type="PROSITE" id="PS50177"/>
    </source>
</evidence>
<dbReference type="InterPro" id="IPR009060">
    <property type="entry name" value="UBA-like_sf"/>
</dbReference>
<dbReference type="SUPFAM" id="SSF46934">
    <property type="entry name" value="UBA-like"/>
    <property type="match status" value="1"/>
</dbReference>
<feature type="domain" description="TAP-C" evidence="6">
    <location>
        <begin position="185"/>
        <end position="240"/>
    </location>
</feature>
<keyword evidence="4" id="KW-0539">Nucleus</keyword>
<dbReference type="PROSITE" id="PS51281">
    <property type="entry name" value="TAP_C"/>
    <property type="match status" value="1"/>
</dbReference>
<dbReference type="SMART" id="SM00804">
    <property type="entry name" value="TAP_C"/>
    <property type="match status" value="1"/>
</dbReference>
<dbReference type="PROSITE" id="PS50177">
    <property type="entry name" value="NTF2_DOMAIN"/>
    <property type="match status" value="1"/>
</dbReference>
<dbReference type="GO" id="GO:0005634">
    <property type="term" value="C:nucleus"/>
    <property type="evidence" value="ECO:0007669"/>
    <property type="project" value="UniProtKB-SubCell"/>
</dbReference>
<evidence type="ECO:0000313" key="7">
    <source>
        <dbReference type="EMBL" id="JAW12214.1"/>
    </source>
</evidence>
<dbReference type="CDD" id="cd14342">
    <property type="entry name" value="UBA_TAP-C"/>
    <property type="match status" value="1"/>
</dbReference>
<dbReference type="Gene3D" id="3.10.450.50">
    <property type="match status" value="1"/>
</dbReference>
<dbReference type="InterPro" id="IPR030217">
    <property type="entry name" value="NXF_fam"/>
</dbReference>
<evidence type="ECO:0000256" key="1">
    <source>
        <dbReference type="ARBA" id="ARBA00004123"/>
    </source>
</evidence>
<evidence type="ECO:0000256" key="2">
    <source>
        <dbReference type="ARBA" id="ARBA00022614"/>
    </source>
</evidence>
<dbReference type="Pfam" id="PF22602">
    <property type="entry name" value="NXF_NTF2"/>
    <property type="match status" value="1"/>
</dbReference>
<comment type="subcellular location">
    <subcellularLocation>
        <location evidence="1">Nucleus</location>
    </subcellularLocation>
</comment>
<sequence length="257" mass="29194">MIDHFLHHYFNLYESPGRAQLARIYHPDATLSISYCYLGHNPGANLSVNEYSKVSRNMLTISDMCRMYNTQSNSKDIIVTLTNLPNVIFDPYSFNVDAPITKEDVVVINVCGVFKDFSSLNPGFLFSFDRTFILQPWEPVLGEWKITNDIWAITNTTPAIADASFTQPKKPLKSDFSVMINNKVKDKDVLQRMVSQFTGMNGVWTLKFLTEAVWDLEMALQAFTDQCKANQIPPEAFAVSCVNMESELEFDAQISDQ</sequence>
<dbReference type="EMBL" id="GFTR01004212">
    <property type="protein sequence ID" value="JAW12214.1"/>
    <property type="molecule type" value="Transcribed_RNA"/>
</dbReference>
<dbReference type="SUPFAM" id="SSF54427">
    <property type="entry name" value="NTF2-like"/>
    <property type="match status" value="1"/>
</dbReference>
<reference evidence="7" key="1">
    <citation type="journal article" date="2018" name="PLoS Negl. Trop. Dis.">
        <title>An insight into the salivary gland and fat body transcriptome of Panstrongylus lignarius (Hemiptera: Heteroptera), the main vector of Chagas disease in Peru.</title>
        <authorList>
            <person name="Nevoa J.C."/>
            <person name="Mendes M.T."/>
            <person name="da Silva M.V."/>
            <person name="Soares S.C."/>
            <person name="Oliveira C.J.F."/>
            <person name="Ribeiro J.M.C."/>
        </authorList>
    </citation>
    <scope>NUCLEOTIDE SEQUENCE</scope>
</reference>
<feature type="domain" description="NTF2" evidence="5">
    <location>
        <begin position="1"/>
        <end position="153"/>
    </location>
</feature>
<proteinExistence type="predicted"/>
<dbReference type="Pfam" id="PF03943">
    <property type="entry name" value="TAP_C"/>
    <property type="match status" value="1"/>
</dbReference>
<dbReference type="InterPro" id="IPR018222">
    <property type="entry name" value="Nuclear_transport_factor_2_euk"/>
</dbReference>
<keyword evidence="2" id="KW-0433">Leucine-rich repeat</keyword>